<name>A0A8J3RFF4_9ACTN</name>
<dbReference type="EMBL" id="BOOG01000061">
    <property type="protein sequence ID" value="GIH72759.1"/>
    <property type="molecule type" value="Genomic_DNA"/>
</dbReference>
<dbReference type="Gene3D" id="3.40.50.1820">
    <property type="entry name" value="alpha/beta hydrolase"/>
    <property type="match status" value="1"/>
</dbReference>
<reference evidence="4" key="1">
    <citation type="submission" date="2021-01" db="EMBL/GenBank/DDBJ databases">
        <title>Whole genome shotgun sequence of Sphaerimonospora thailandensis NBRC 107569.</title>
        <authorList>
            <person name="Komaki H."/>
            <person name="Tamura T."/>
        </authorList>
    </citation>
    <scope>NUCLEOTIDE SEQUENCE</scope>
    <source>
        <strain evidence="4">NBRC 107569</strain>
    </source>
</reference>
<evidence type="ECO:0000256" key="2">
    <source>
        <dbReference type="SAM" id="SignalP"/>
    </source>
</evidence>
<evidence type="ECO:0000313" key="4">
    <source>
        <dbReference type="EMBL" id="GIH72759.1"/>
    </source>
</evidence>
<sequence>MPRKLALVFVLFALTACGGTVGAEGAATTSSAAGSSTASPAATVSASPTGPNVSGCFTEADGQVFRYRNAVGDESAGVIMGDGPAGAVITYELNGTVCSWRPLADRLRAAGYRVLLYERSSGTARADLILKMAKRLRKAGVTRVFLIGGSMGGTKSITAATQLKEPAAAVVNLAGSPSYDDLAHLDVPLLQITAERDNVISPTQMEEVAEAAVKSPDHPVVIVRGEGAHASHLFETDQAAMVLDTIVTFLDKHRG</sequence>
<feature type="domain" description="Alpha/beta hydrolase fold-5" evidence="3">
    <location>
        <begin position="99"/>
        <end position="230"/>
    </location>
</feature>
<evidence type="ECO:0000313" key="5">
    <source>
        <dbReference type="Proteomes" id="UP000610966"/>
    </source>
</evidence>
<dbReference type="InterPro" id="IPR029059">
    <property type="entry name" value="AB_hydrolase_5"/>
</dbReference>
<accession>A0A8J3RFF4</accession>
<protein>
    <recommendedName>
        <fullName evidence="3">Alpha/beta hydrolase fold-5 domain-containing protein</fullName>
    </recommendedName>
</protein>
<comment type="caution">
    <text evidence="4">The sequence shown here is derived from an EMBL/GenBank/DDBJ whole genome shotgun (WGS) entry which is preliminary data.</text>
</comment>
<organism evidence="4 5">
    <name type="scientific">Sphaerimonospora thailandensis</name>
    <dbReference type="NCBI Taxonomy" id="795644"/>
    <lineage>
        <taxon>Bacteria</taxon>
        <taxon>Bacillati</taxon>
        <taxon>Actinomycetota</taxon>
        <taxon>Actinomycetes</taxon>
        <taxon>Streptosporangiales</taxon>
        <taxon>Streptosporangiaceae</taxon>
        <taxon>Sphaerimonospora</taxon>
    </lineage>
</organism>
<dbReference type="Proteomes" id="UP000610966">
    <property type="component" value="Unassembled WGS sequence"/>
</dbReference>
<evidence type="ECO:0000259" key="3">
    <source>
        <dbReference type="Pfam" id="PF12695"/>
    </source>
</evidence>
<evidence type="ECO:0000256" key="1">
    <source>
        <dbReference type="SAM" id="MobiDB-lite"/>
    </source>
</evidence>
<dbReference type="PROSITE" id="PS51257">
    <property type="entry name" value="PROKAR_LIPOPROTEIN"/>
    <property type="match status" value="1"/>
</dbReference>
<feature type="region of interest" description="Disordered" evidence="1">
    <location>
        <begin position="30"/>
        <end position="49"/>
    </location>
</feature>
<keyword evidence="2" id="KW-0732">Signal</keyword>
<dbReference type="SUPFAM" id="SSF53474">
    <property type="entry name" value="alpha/beta-Hydrolases"/>
    <property type="match status" value="1"/>
</dbReference>
<proteinExistence type="predicted"/>
<feature type="chain" id="PRO_5039303701" description="Alpha/beta hydrolase fold-5 domain-containing protein" evidence="2">
    <location>
        <begin position="23"/>
        <end position="255"/>
    </location>
</feature>
<keyword evidence="5" id="KW-1185">Reference proteome</keyword>
<dbReference type="InterPro" id="IPR029058">
    <property type="entry name" value="AB_hydrolase_fold"/>
</dbReference>
<feature type="signal peptide" evidence="2">
    <location>
        <begin position="1"/>
        <end position="22"/>
    </location>
</feature>
<dbReference type="RefSeq" id="WP_204018407.1">
    <property type="nucleotide sequence ID" value="NZ_BOOG01000061.1"/>
</dbReference>
<dbReference type="GO" id="GO:0016787">
    <property type="term" value="F:hydrolase activity"/>
    <property type="evidence" value="ECO:0007669"/>
    <property type="project" value="InterPro"/>
</dbReference>
<gene>
    <name evidence="4" type="ORF">Mth01_50120</name>
</gene>
<dbReference type="AlphaFoldDB" id="A0A8J3RFF4"/>
<dbReference type="Pfam" id="PF12695">
    <property type="entry name" value="Abhydrolase_5"/>
    <property type="match status" value="1"/>
</dbReference>